<dbReference type="RefSeq" id="WP_061996899.1">
    <property type="nucleotide sequence ID" value="NZ_CANLMS010000004.1"/>
</dbReference>
<dbReference type="AlphaFoldDB" id="A0AAW7Z2D9"/>
<comment type="caution">
    <text evidence="2">The sequence shown here is derived from an EMBL/GenBank/DDBJ whole genome shotgun (WGS) entry which is preliminary data.</text>
</comment>
<accession>A0AAW7Z2D9</accession>
<proteinExistence type="predicted"/>
<organism evidence="2 3">
    <name type="scientific">Alteromonas stellipolaris</name>
    <dbReference type="NCBI Taxonomy" id="233316"/>
    <lineage>
        <taxon>Bacteria</taxon>
        <taxon>Pseudomonadati</taxon>
        <taxon>Pseudomonadota</taxon>
        <taxon>Gammaproteobacteria</taxon>
        <taxon>Alteromonadales</taxon>
        <taxon>Alteromonadaceae</taxon>
        <taxon>Alteromonas/Salinimonas group</taxon>
        <taxon>Alteromonas</taxon>
    </lineage>
</organism>
<dbReference type="GeneID" id="83256638"/>
<dbReference type="Proteomes" id="UP001170717">
    <property type="component" value="Unassembled WGS sequence"/>
</dbReference>
<evidence type="ECO:0000313" key="3">
    <source>
        <dbReference type="Proteomes" id="UP001170717"/>
    </source>
</evidence>
<reference evidence="2" key="1">
    <citation type="submission" date="2023-07" db="EMBL/GenBank/DDBJ databases">
        <title>Genome content predicts the carbon catabolic preferences of heterotrophic bacteria.</title>
        <authorList>
            <person name="Gralka M."/>
        </authorList>
    </citation>
    <scope>NUCLEOTIDE SEQUENCE</scope>
    <source>
        <strain evidence="2">F2M12</strain>
    </source>
</reference>
<gene>
    <name evidence="2" type="ORF">Q4527_12005</name>
</gene>
<keyword evidence="1" id="KW-0732">Signal</keyword>
<feature type="signal peptide" evidence="1">
    <location>
        <begin position="1"/>
        <end position="24"/>
    </location>
</feature>
<dbReference type="EMBL" id="JAUOQI010000007">
    <property type="protein sequence ID" value="MDO6578122.1"/>
    <property type="molecule type" value="Genomic_DNA"/>
</dbReference>
<evidence type="ECO:0000256" key="1">
    <source>
        <dbReference type="SAM" id="SignalP"/>
    </source>
</evidence>
<feature type="chain" id="PRO_5043656149" evidence="1">
    <location>
        <begin position="25"/>
        <end position="97"/>
    </location>
</feature>
<evidence type="ECO:0000313" key="2">
    <source>
        <dbReference type="EMBL" id="MDO6578122.1"/>
    </source>
</evidence>
<protein>
    <submittedName>
        <fullName evidence="2">Uncharacterized protein</fullName>
    </submittedName>
</protein>
<sequence length="97" mass="10451">MFTNKKLLTALILSTAFTATTVMADEPTSNLISQTDYLVANAMAEVKQDMTIGITYDVLTASHTFEPDAAEASTLVAIADITITPMKSDEFQNDNDA</sequence>
<name>A0AAW7Z2D9_9ALTE</name>